<evidence type="ECO:0000313" key="2">
    <source>
        <dbReference type="EMBL" id="CDJ39120.1"/>
    </source>
</evidence>
<sequence length="33" mass="3624">LCFGAPRLSYRRHEGKGKRDSGGNGPPRGKQQL</sequence>
<gene>
    <name evidence="2" type="ORF">ETH_00039700</name>
</gene>
<organism evidence="2 3">
    <name type="scientific">Eimeria tenella</name>
    <name type="common">Coccidian parasite</name>
    <dbReference type="NCBI Taxonomy" id="5802"/>
    <lineage>
        <taxon>Eukaryota</taxon>
        <taxon>Sar</taxon>
        <taxon>Alveolata</taxon>
        <taxon>Apicomplexa</taxon>
        <taxon>Conoidasida</taxon>
        <taxon>Coccidia</taxon>
        <taxon>Eucoccidiorida</taxon>
        <taxon>Eimeriorina</taxon>
        <taxon>Eimeriidae</taxon>
        <taxon>Eimeria</taxon>
    </lineage>
</organism>
<dbReference type="EMBL" id="HG674151">
    <property type="protein sequence ID" value="CDJ39120.1"/>
    <property type="molecule type" value="Genomic_DNA"/>
</dbReference>
<feature type="non-terminal residue" evidence="2">
    <location>
        <position position="1"/>
    </location>
</feature>
<protein>
    <submittedName>
        <fullName evidence="2">Uncharacterized protein</fullName>
    </submittedName>
</protein>
<dbReference type="Proteomes" id="UP000030747">
    <property type="component" value="Unassembled WGS sequence"/>
</dbReference>
<reference evidence="2" key="2">
    <citation type="submission" date="2013-10" db="EMBL/GenBank/DDBJ databases">
        <authorList>
            <person name="Aslett M."/>
        </authorList>
    </citation>
    <scope>NUCLEOTIDE SEQUENCE [LARGE SCALE GENOMIC DNA]</scope>
    <source>
        <strain evidence="2">Houghton</strain>
    </source>
</reference>
<feature type="region of interest" description="Disordered" evidence="1">
    <location>
        <begin position="1"/>
        <end position="33"/>
    </location>
</feature>
<feature type="non-terminal residue" evidence="2">
    <location>
        <position position="33"/>
    </location>
</feature>
<accession>U6KUD6</accession>
<name>U6KUD6_EIMTE</name>
<dbReference type="AlphaFoldDB" id="U6KUD6"/>
<proteinExistence type="predicted"/>
<dbReference type="RefSeq" id="XP_013229875.1">
    <property type="nucleotide sequence ID" value="XM_013374421.1"/>
</dbReference>
<keyword evidence="3" id="KW-1185">Reference proteome</keyword>
<evidence type="ECO:0000256" key="1">
    <source>
        <dbReference type="SAM" id="MobiDB-lite"/>
    </source>
</evidence>
<reference evidence="2" key="1">
    <citation type="submission" date="2013-10" db="EMBL/GenBank/DDBJ databases">
        <title>Genomic analysis of the causative agents of coccidiosis in chickens.</title>
        <authorList>
            <person name="Reid A.J."/>
            <person name="Blake D."/>
            <person name="Billington K."/>
            <person name="Browne H."/>
            <person name="Dunn M."/>
            <person name="Hung S."/>
            <person name="Kawahara F."/>
            <person name="Miranda-Saavedra D."/>
            <person name="Mourier T."/>
            <person name="Nagra H."/>
            <person name="Otto T.D."/>
            <person name="Rawlings N."/>
            <person name="Sanchez A."/>
            <person name="Sanders M."/>
            <person name="Subramaniam C."/>
            <person name="Tay Y."/>
            <person name="Dear P."/>
            <person name="Doerig C."/>
            <person name="Gruber A."/>
            <person name="Parkinson J."/>
            <person name="Shirley M."/>
            <person name="Wan K.L."/>
            <person name="Berriman M."/>
            <person name="Tomley F."/>
            <person name="Pain A."/>
        </authorList>
    </citation>
    <scope>NUCLEOTIDE SEQUENCE [LARGE SCALE GENOMIC DNA]</scope>
    <source>
        <strain evidence="2">Houghton</strain>
    </source>
</reference>
<evidence type="ECO:0000313" key="3">
    <source>
        <dbReference type="Proteomes" id="UP000030747"/>
    </source>
</evidence>
<dbReference type="GeneID" id="25256981"/>